<organism evidence="1">
    <name type="scientific">Solanum chacoense</name>
    <name type="common">Chaco potato</name>
    <dbReference type="NCBI Taxonomy" id="4108"/>
    <lineage>
        <taxon>Eukaryota</taxon>
        <taxon>Viridiplantae</taxon>
        <taxon>Streptophyta</taxon>
        <taxon>Embryophyta</taxon>
        <taxon>Tracheophyta</taxon>
        <taxon>Spermatophyta</taxon>
        <taxon>Magnoliopsida</taxon>
        <taxon>eudicotyledons</taxon>
        <taxon>Gunneridae</taxon>
        <taxon>Pentapetalae</taxon>
        <taxon>asterids</taxon>
        <taxon>lamiids</taxon>
        <taxon>Solanales</taxon>
        <taxon>Solanaceae</taxon>
        <taxon>Solanoideae</taxon>
        <taxon>Solaneae</taxon>
        <taxon>Solanum</taxon>
    </lineage>
</organism>
<dbReference type="EMBL" id="GEDG01037506">
    <property type="protein sequence ID" value="JAP08090.1"/>
    <property type="molecule type" value="Transcribed_RNA"/>
</dbReference>
<protein>
    <submittedName>
        <fullName evidence="1">Putative ovule protein</fullName>
    </submittedName>
</protein>
<evidence type="ECO:0000313" key="1">
    <source>
        <dbReference type="EMBL" id="JAP08090.1"/>
    </source>
</evidence>
<name>A0A0V0GJJ7_SOLCH</name>
<sequence>MSDHLTNWSLGSLERICPWLCPRLLLSTCPIVYIFSDCKLLDDLHSHLITKENSKELIQHPLIEENNTPRHTYS</sequence>
<proteinExistence type="predicted"/>
<dbReference type="AlphaFoldDB" id="A0A0V0GJJ7"/>
<accession>A0A0V0GJJ7</accession>
<reference evidence="1" key="1">
    <citation type="submission" date="2015-12" db="EMBL/GenBank/DDBJ databases">
        <title>Gene expression during late stages of embryo sac development: a critical building block for successful pollen-pistil interactions.</title>
        <authorList>
            <person name="Liu Y."/>
            <person name="Joly V."/>
            <person name="Sabar M."/>
            <person name="Matton D.P."/>
        </authorList>
    </citation>
    <scope>NUCLEOTIDE SEQUENCE</scope>
</reference>